<name>A0ABP1PWD0_9HEXA</name>
<proteinExistence type="predicted"/>
<gene>
    <name evidence="1" type="ORF">ODALV1_LOCUS3545</name>
</gene>
<organism evidence="1 2">
    <name type="scientific">Orchesella dallaii</name>
    <dbReference type="NCBI Taxonomy" id="48710"/>
    <lineage>
        <taxon>Eukaryota</taxon>
        <taxon>Metazoa</taxon>
        <taxon>Ecdysozoa</taxon>
        <taxon>Arthropoda</taxon>
        <taxon>Hexapoda</taxon>
        <taxon>Collembola</taxon>
        <taxon>Entomobryomorpha</taxon>
        <taxon>Entomobryoidea</taxon>
        <taxon>Orchesellidae</taxon>
        <taxon>Orchesellinae</taxon>
        <taxon>Orchesella</taxon>
    </lineage>
</organism>
<comment type="caution">
    <text evidence="1">The sequence shown here is derived from an EMBL/GenBank/DDBJ whole genome shotgun (WGS) entry which is preliminary data.</text>
</comment>
<evidence type="ECO:0000313" key="1">
    <source>
        <dbReference type="EMBL" id="CAL8076654.1"/>
    </source>
</evidence>
<evidence type="ECO:0000313" key="2">
    <source>
        <dbReference type="Proteomes" id="UP001642540"/>
    </source>
</evidence>
<dbReference type="EMBL" id="CAXLJM020000012">
    <property type="protein sequence ID" value="CAL8076654.1"/>
    <property type="molecule type" value="Genomic_DNA"/>
</dbReference>
<keyword evidence="2" id="KW-1185">Reference proteome</keyword>
<protein>
    <submittedName>
        <fullName evidence="1">Uncharacterized protein</fullName>
    </submittedName>
</protein>
<reference evidence="1 2" key="1">
    <citation type="submission" date="2024-08" db="EMBL/GenBank/DDBJ databases">
        <authorList>
            <person name="Cucini C."/>
            <person name="Frati F."/>
        </authorList>
    </citation>
    <scope>NUCLEOTIDE SEQUENCE [LARGE SCALE GENOMIC DNA]</scope>
</reference>
<dbReference type="Proteomes" id="UP001642540">
    <property type="component" value="Unassembled WGS sequence"/>
</dbReference>
<sequence>MAQTNPAFLYLRLVEKSNSRTLSFTQHLPGLGGKDSATRRVDDTFVGKDCSAEPSYTVFQRWRSGGYLKTLIDFECVEPKSKFAALTQPTNEGIPVRNLQFQTDMEKIFDVQNQIAQYFQLPINVVDRLQRTLGTVISKQCWTAYFSVIKIILMKISRS</sequence>
<accession>A0ABP1PWD0</accession>